<organism evidence="1 2">
    <name type="scientific">Lacimonas salitolerans</name>
    <dbReference type="NCBI Taxonomy" id="1323750"/>
    <lineage>
        <taxon>Bacteria</taxon>
        <taxon>Pseudomonadati</taxon>
        <taxon>Pseudomonadota</taxon>
        <taxon>Alphaproteobacteria</taxon>
        <taxon>Rhodobacterales</taxon>
        <taxon>Paracoccaceae</taxon>
        <taxon>Lacimonas</taxon>
    </lineage>
</organism>
<comment type="caution">
    <text evidence="1">The sequence shown here is derived from an EMBL/GenBank/DDBJ whole genome shotgun (WGS) entry which is preliminary data.</text>
</comment>
<protein>
    <submittedName>
        <fullName evidence="1">Uncharacterized protein</fullName>
    </submittedName>
</protein>
<reference evidence="2" key="1">
    <citation type="journal article" date="2019" name="Int. J. Syst. Evol. Microbiol.">
        <title>The Global Catalogue of Microorganisms (GCM) 10K type strain sequencing project: providing services to taxonomists for standard genome sequencing and annotation.</title>
        <authorList>
            <consortium name="The Broad Institute Genomics Platform"/>
            <consortium name="The Broad Institute Genome Sequencing Center for Infectious Disease"/>
            <person name="Wu L."/>
            <person name="Ma J."/>
        </authorList>
    </citation>
    <scope>NUCLEOTIDE SEQUENCE [LARGE SCALE GENOMIC DNA]</scope>
    <source>
        <strain evidence="2">CGMCC 1.12477</strain>
    </source>
</reference>
<proteinExistence type="predicted"/>
<keyword evidence="2" id="KW-1185">Reference proteome</keyword>
<accession>A0ABW4EHW6</accession>
<sequence>MLNGLRLPFVWDEDRRADLDAFYGLTRDKLCYILDPADVKGPDYPSETFRVLKEKETRQHGEYRTRRLVLAAWDRMEANGEFAEMGM</sequence>
<dbReference type="RefSeq" id="WP_379917801.1">
    <property type="nucleotide sequence ID" value="NZ_JBHUDD010000151.1"/>
</dbReference>
<evidence type="ECO:0000313" key="2">
    <source>
        <dbReference type="Proteomes" id="UP001597186"/>
    </source>
</evidence>
<gene>
    <name evidence="1" type="ORF">ACFTOW_16725</name>
</gene>
<name>A0ABW4EHW6_9RHOB</name>
<dbReference type="Proteomes" id="UP001597186">
    <property type="component" value="Unassembled WGS sequence"/>
</dbReference>
<evidence type="ECO:0000313" key="1">
    <source>
        <dbReference type="EMBL" id="MFD1511027.1"/>
    </source>
</evidence>
<dbReference type="EMBL" id="JBHUDD010000151">
    <property type="protein sequence ID" value="MFD1511027.1"/>
    <property type="molecule type" value="Genomic_DNA"/>
</dbReference>